<evidence type="ECO:0000313" key="14">
    <source>
        <dbReference type="Proteomes" id="UP000502415"/>
    </source>
</evidence>
<feature type="coiled-coil region" evidence="10">
    <location>
        <begin position="797"/>
        <end position="824"/>
    </location>
</feature>
<dbReference type="Pfam" id="PF00271">
    <property type="entry name" value="Helicase_C"/>
    <property type="match status" value="1"/>
</dbReference>
<comment type="similarity">
    <text evidence="9">Belongs to the Lhr helicase family. Lhr-Core subfamily.</text>
</comment>
<keyword evidence="14" id="KW-1185">Reference proteome</keyword>
<dbReference type="Gene3D" id="3.40.50.300">
    <property type="entry name" value="P-loop containing nucleotide triphosphate hydrolases"/>
    <property type="match status" value="2"/>
</dbReference>
<dbReference type="InterPro" id="IPR001650">
    <property type="entry name" value="Helicase_C-like"/>
</dbReference>
<evidence type="ECO:0000256" key="1">
    <source>
        <dbReference type="ARBA" id="ARBA00022741"/>
    </source>
</evidence>
<evidence type="ECO:0000256" key="5">
    <source>
        <dbReference type="ARBA" id="ARBA00022840"/>
    </source>
</evidence>
<dbReference type="CDD" id="cd18796">
    <property type="entry name" value="SF2_C_LHR"/>
    <property type="match status" value="1"/>
</dbReference>
<dbReference type="PROSITE" id="PS51192">
    <property type="entry name" value="HELICASE_ATP_BIND_1"/>
    <property type="match status" value="1"/>
</dbReference>
<evidence type="ECO:0000313" key="13">
    <source>
        <dbReference type="EMBL" id="QJE01124.1"/>
    </source>
</evidence>
<dbReference type="RefSeq" id="WP_170203153.1">
    <property type="nucleotide sequence ID" value="NZ_CP051685.1"/>
</dbReference>
<proteinExistence type="inferred from homology"/>
<keyword evidence="4" id="KW-0347">Helicase</keyword>
<dbReference type="SMART" id="SM00490">
    <property type="entry name" value="HELICc"/>
    <property type="match status" value="1"/>
</dbReference>
<dbReference type="PANTHER" id="PTHR47962">
    <property type="entry name" value="ATP-DEPENDENT HELICASE LHR-RELATED-RELATED"/>
    <property type="match status" value="1"/>
</dbReference>
<feature type="domain" description="Helicase ATP-binding" evidence="11">
    <location>
        <begin position="29"/>
        <end position="250"/>
    </location>
</feature>
<dbReference type="GO" id="GO:0004386">
    <property type="term" value="F:helicase activity"/>
    <property type="evidence" value="ECO:0007669"/>
    <property type="project" value="UniProtKB-KW"/>
</dbReference>
<dbReference type="Proteomes" id="UP000502415">
    <property type="component" value="Chromosome"/>
</dbReference>
<feature type="domain" description="Helicase C-terminal" evidence="12">
    <location>
        <begin position="301"/>
        <end position="463"/>
    </location>
</feature>
<dbReference type="PANTHER" id="PTHR47962:SF3">
    <property type="entry name" value="LARGE ATP-DEPENDENT HELICASE-RELATED PROTEIN"/>
    <property type="match status" value="1"/>
</dbReference>
<sequence length="879" mass="95826">MTRSQAEQAVDAWFAARGWKVFPFQRAVWKAALAGHSGLLHANTGAGKTYAVWFAALLRGAMNAKAAGKGADKRIDAGTGKRAAKAAATGGAAADTARLAAGNGGAAARPKRRAAGVRVLWITPMRALAADTQRSLEAAAHDLGAASPDVIGAWSVGARTGDTTSAERARQARGLPGALITTPESLSLLLSHAGAREQFKQLDMVIVDEWHELMGSKRGVQLQLALARLRRWNPALVVWGLSATMGNLDDARRVLLGAADGAGAAPGVLVEGDLKKEIVVDTLVPANVARFPWAGQLGLQMLQPVIDEIERHEATLLFTNTRAQCEIWYQNLIEARPDWAGVVALHHGSLDRSVRDWVESGLKRGELKAVVCTASLDLGVDFLPVERVLQIGSAKGIARLLQRAGRSGHAPGRVSRVTLVPTHSLELLEAAAVKRAVASRRIEARQVPNKPFDVLVQHMVTVALGGGFDAKELYEEVKTAWSYRHLTAEEWQWALDFIARGGQSLTIYPEYRRVLPDEEGVYRVPDAAIGRRHRMSIGTIVSDAQMRVEYQSGGRIGTVEESFIGRMKPGDHFLFSGRILELVRVHEMTAFVKRSSSTKGAISRWGGTKAPLTEELAQAAREELKLAAAGRLEGPEMRALQPLLEVQQTWSALPSSDTLVVESMKSREGWHLFAYPIAGRSVHTGLASLVALRVSRLQPITFSIAVNDYGFELLSPDPVDWAAVFAGETGADAGVLATERLLEDVLASLNATQLSQQRFREVARIAGLVFQGYPGQHKSTRQVQASSSLFFEVFRKHDSANLLLTQAEREVLEQELELGRLRHTLVELHGRRIAYRDVKRATPFAFPLMVARFREKISSEKLSDRVARMVRELEKAAEA</sequence>
<dbReference type="InterPro" id="IPR011545">
    <property type="entry name" value="DEAD/DEAH_box_helicase_dom"/>
</dbReference>
<dbReference type="NCBIfam" id="TIGR04121">
    <property type="entry name" value="DEXH_lig_assoc"/>
    <property type="match status" value="1"/>
</dbReference>
<dbReference type="InterPro" id="IPR017170">
    <property type="entry name" value="Lhr-like"/>
</dbReference>
<evidence type="ECO:0000259" key="11">
    <source>
        <dbReference type="PROSITE" id="PS51192"/>
    </source>
</evidence>
<evidence type="ECO:0000256" key="3">
    <source>
        <dbReference type="ARBA" id="ARBA00022801"/>
    </source>
</evidence>
<dbReference type="Pfam" id="PF08494">
    <property type="entry name" value="DEAD_assoc"/>
    <property type="match status" value="1"/>
</dbReference>
<dbReference type="InterPro" id="IPR013701">
    <property type="entry name" value="Lhr-like_DEAD/DEAH_assoc"/>
</dbReference>
<keyword evidence="5" id="KW-0067">ATP-binding</keyword>
<dbReference type="SMART" id="SM00487">
    <property type="entry name" value="DEXDc"/>
    <property type="match status" value="1"/>
</dbReference>
<reference evidence="13 14" key="1">
    <citation type="submission" date="2020-04" db="EMBL/GenBank/DDBJ databases">
        <title>Genome sequencing of novel species.</title>
        <authorList>
            <person name="Heo J."/>
            <person name="Kim S.-J."/>
            <person name="Kim J.-S."/>
            <person name="Hong S.-B."/>
            <person name="Kwon S.-W."/>
        </authorList>
    </citation>
    <scope>NUCLEOTIDE SEQUENCE [LARGE SCALE GENOMIC DNA]</scope>
    <source>
        <strain evidence="13 14">GN2-R2</strain>
    </source>
</reference>
<keyword evidence="1" id="KW-0547">Nucleotide-binding</keyword>
<keyword evidence="8" id="KW-0413">Isomerase</keyword>
<evidence type="ECO:0000256" key="8">
    <source>
        <dbReference type="ARBA" id="ARBA00023235"/>
    </source>
</evidence>
<dbReference type="GO" id="GO:0006281">
    <property type="term" value="P:DNA repair"/>
    <property type="evidence" value="ECO:0007669"/>
    <property type="project" value="UniProtKB-KW"/>
</dbReference>
<keyword evidence="10" id="KW-0175">Coiled coil</keyword>
<dbReference type="AlphaFoldDB" id="A0A7Z2VXU8"/>
<dbReference type="SUPFAM" id="SSF52540">
    <property type="entry name" value="P-loop containing nucleoside triphosphate hydrolases"/>
    <property type="match status" value="1"/>
</dbReference>
<dbReference type="KEGG" id="mfy:HH212_14685"/>
<dbReference type="EMBL" id="CP051685">
    <property type="protein sequence ID" value="QJE01124.1"/>
    <property type="molecule type" value="Genomic_DNA"/>
</dbReference>
<keyword evidence="7" id="KW-0234">DNA repair</keyword>
<keyword evidence="2" id="KW-0227">DNA damage</keyword>
<protein>
    <submittedName>
        <fullName evidence="13">Ligase-associated DNA damage response DEXH box helicase</fullName>
    </submittedName>
</protein>
<keyword evidence="3" id="KW-0378">Hydrolase</keyword>
<name>A0A7Z2VXU8_9BURK</name>
<dbReference type="Pfam" id="PF00270">
    <property type="entry name" value="DEAD"/>
    <property type="match status" value="1"/>
</dbReference>
<dbReference type="Pfam" id="PF19306">
    <property type="entry name" value="WHD_Lhr"/>
    <property type="match status" value="1"/>
</dbReference>
<evidence type="ECO:0000256" key="7">
    <source>
        <dbReference type="ARBA" id="ARBA00023204"/>
    </source>
</evidence>
<accession>A0A7Z2VXU8</accession>
<dbReference type="GO" id="GO:0016874">
    <property type="term" value="F:ligase activity"/>
    <property type="evidence" value="ECO:0007669"/>
    <property type="project" value="UniProtKB-KW"/>
</dbReference>
<dbReference type="InterPro" id="IPR045628">
    <property type="entry name" value="Lhr_WH_dom"/>
</dbReference>
<dbReference type="InterPro" id="IPR026362">
    <property type="entry name" value="DEXH_lig_assoc"/>
</dbReference>
<evidence type="ECO:0000256" key="9">
    <source>
        <dbReference type="ARBA" id="ARBA00093467"/>
    </source>
</evidence>
<gene>
    <name evidence="13" type="ORF">HH212_14685</name>
</gene>
<evidence type="ECO:0000259" key="12">
    <source>
        <dbReference type="PROSITE" id="PS51194"/>
    </source>
</evidence>
<dbReference type="GO" id="GO:0016887">
    <property type="term" value="F:ATP hydrolysis activity"/>
    <property type="evidence" value="ECO:0007669"/>
    <property type="project" value="TreeGrafter"/>
</dbReference>
<dbReference type="PIRSF" id="PIRSF037307">
    <property type="entry name" value="Lhr-like_helic_prd"/>
    <property type="match status" value="1"/>
</dbReference>
<evidence type="ECO:0000256" key="10">
    <source>
        <dbReference type="SAM" id="Coils"/>
    </source>
</evidence>
<dbReference type="GO" id="GO:0005524">
    <property type="term" value="F:ATP binding"/>
    <property type="evidence" value="ECO:0007669"/>
    <property type="project" value="UniProtKB-KW"/>
</dbReference>
<keyword evidence="6" id="KW-0238">DNA-binding</keyword>
<evidence type="ECO:0000256" key="6">
    <source>
        <dbReference type="ARBA" id="ARBA00023125"/>
    </source>
</evidence>
<dbReference type="PROSITE" id="PS51194">
    <property type="entry name" value="HELICASE_CTER"/>
    <property type="match status" value="1"/>
</dbReference>
<dbReference type="InterPro" id="IPR014001">
    <property type="entry name" value="Helicase_ATP-bd"/>
</dbReference>
<dbReference type="InterPro" id="IPR027417">
    <property type="entry name" value="P-loop_NTPase"/>
</dbReference>
<dbReference type="GO" id="GO:0003677">
    <property type="term" value="F:DNA binding"/>
    <property type="evidence" value="ECO:0007669"/>
    <property type="project" value="UniProtKB-KW"/>
</dbReference>
<evidence type="ECO:0000256" key="4">
    <source>
        <dbReference type="ARBA" id="ARBA00022806"/>
    </source>
</evidence>
<evidence type="ECO:0000256" key="2">
    <source>
        <dbReference type="ARBA" id="ARBA00022763"/>
    </source>
</evidence>
<organism evidence="13 14">
    <name type="scientific">Massilia forsythiae</name>
    <dbReference type="NCBI Taxonomy" id="2728020"/>
    <lineage>
        <taxon>Bacteria</taxon>
        <taxon>Pseudomonadati</taxon>
        <taxon>Pseudomonadota</taxon>
        <taxon>Betaproteobacteria</taxon>
        <taxon>Burkholderiales</taxon>
        <taxon>Oxalobacteraceae</taxon>
        <taxon>Telluria group</taxon>
        <taxon>Massilia</taxon>
    </lineage>
</organism>
<keyword evidence="13" id="KW-0436">Ligase</keyword>
<dbReference type="InterPro" id="IPR052511">
    <property type="entry name" value="ATP-dep_Helicase"/>
</dbReference>